<dbReference type="AlphaFoldDB" id="A0A0F9B1G7"/>
<evidence type="ECO:0000313" key="1">
    <source>
        <dbReference type="EMBL" id="KKK84509.1"/>
    </source>
</evidence>
<accession>A0A0F9B1G7</accession>
<name>A0A0F9B1G7_9ZZZZ</name>
<sequence length="331" mass="39663">MWIMSRMKLLEDKRFYVYIYLDPRKSGSYQYNEFQFNYEPFYVGIGVNNRYRYHISKAKRLSYNDIKNKNFIGNSLKLYKIKKIIKETNKEPIVLKLKENLNRGNALDLEIKLIKNIGRINIKTGILTNMTDGGDGGNGNIFGRKHLLKTRQRLSKIQLEKYAKKYKTLYKEYSTIIKEMILNGQSKNQINKQLLIGRDTVYRIIDDLNLSICKFNQSRYRKEKLQERDLNKILKYKDSVLQFLKKEKSKSFIRKELKLPYDILLKIFEYININYNTIPHANNKYLKNYQIYNEVIKKYLLLGLSNVLIIKKLNISKSQYYKIKRLDKTFE</sequence>
<organism evidence="1">
    <name type="scientific">marine sediment metagenome</name>
    <dbReference type="NCBI Taxonomy" id="412755"/>
    <lineage>
        <taxon>unclassified sequences</taxon>
        <taxon>metagenomes</taxon>
        <taxon>ecological metagenomes</taxon>
    </lineage>
</organism>
<proteinExistence type="predicted"/>
<reference evidence="1" key="1">
    <citation type="journal article" date="2015" name="Nature">
        <title>Complex archaea that bridge the gap between prokaryotes and eukaryotes.</title>
        <authorList>
            <person name="Spang A."/>
            <person name="Saw J.H."/>
            <person name="Jorgensen S.L."/>
            <person name="Zaremba-Niedzwiedzka K."/>
            <person name="Martijn J."/>
            <person name="Lind A.E."/>
            <person name="van Eijk R."/>
            <person name="Schleper C."/>
            <person name="Guy L."/>
            <person name="Ettema T.J."/>
        </authorList>
    </citation>
    <scope>NUCLEOTIDE SEQUENCE</scope>
</reference>
<protein>
    <recommendedName>
        <fullName evidence="2">GIY-YIG domain-containing protein</fullName>
    </recommendedName>
</protein>
<dbReference type="Gene3D" id="1.10.10.60">
    <property type="entry name" value="Homeodomain-like"/>
    <property type="match status" value="1"/>
</dbReference>
<gene>
    <name evidence="1" type="ORF">LCGC14_2782630</name>
</gene>
<dbReference type="EMBL" id="LAZR01051743">
    <property type="protein sequence ID" value="KKK84509.1"/>
    <property type="molecule type" value="Genomic_DNA"/>
</dbReference>
<dbReference type="Pfam" id="PF22945">
    <property type="entry name" value="LEM-3_GIY-YIG"/>
    <property type="match status" value="1"/>
</dbReference>
<comment type="caution">
    <text evidence="1">The sequence shown here is derived from an EMBL/GenBank/DDBJ whole genome shotgun (WGS) entry which is preliminary data.</text>
</comment>
<evidence type="ECO:0008006" key="2">
    <source>
        <dbReference type="Google" id="ProtNLM"/>
    </source>
</evidence>